<gene>
    <name evidence="3" type="primary">IRS4</name>
    <name evidence="3" type="ORF">AWJ20_2444</name>
</gene>
<feature type="region of interest" description="Disordered" evidence="1">
    <location>
        <begin position="522"/>
        <end position="562"/>
    </location>
</feature>
<dbReference type="RefSeq" id="XP_018737308.1">
    <property type="nucleotide sequence ID" value="XM_018879387.1"/>
</dbReference>
<feature type="compositionally biased region" description="Polar residues" evidence="1">
    <location>
        <begin position="585"/>
        <end position="602"/>
    </location>
</feature>
<dbReference type="CDD" id="cd00052">
    <property type="entry name" value="EH"/>
    <property type="match status" value="1"/>
</dbReference>
<organism evidence="3 4">
    <name type="scientific">Sugiyamaella lignohabitans</name>
    <dbReference type="NCBI Taxonomy" id="796027"/>
    <lineage>
        <taxon>Eukaryota</taxon>
        <taxon>Fungi</taxon>
        <taxon>Dikarya</taxon>
        <taxon>Ascomycota</taxon>
        <taxon>Saccharomycotina</taxon>
        <taxon>Dipodascomycetes</taxon>
        <taxon>Dipodascales</taxon>
        <taxon>Trichomonascaceae</taxon>
        <taxon>Sugiyamaella</taxon>
    </lineage>
</organism>
<dbReference type="AlphaFoldDB" id="A0A167F4T9"/>
<sequence>MPPAAESQTKYNGSSQEHQLAKYQAAINAAAASSVAATLAAGSASGPKFKQTGPNKSLRQRIKEQQKASHALVKSERDAVVNNKNSFISAAASAASASASAAAAAAKKNVDTAQASPKATSSNSRHSAPSSKTTSSNLRGTGGSSDINNKDSTAIEQVLAATSAPSTTANAVNTSTDSLNSQMNGSAKAALFAFNKTRQDPEDQNASTEASTAAAAATANSLMVLPAIEPTNSRQSTTSVSIADTDSLYNIADNTDNINTGSKHTNDETKPGTNSRISFRDRILSGFPSFNLTENEKHHTSSNTAVLDPTATANVAAAAAEAAAEEAHILPHSSIKGHGTNEPNKHHSAPNSGEINSHEDSHSTTIPSSAQTGFSLTRAAKEAAKKAGATNKPLSVTALPPSSDAGSIASTTPPPLPAGTTAGSALAAAMAARTTVVDMFEKIDNDVNTKQQRHTRKRKRLYQPAARWTRSTLPTATTMATTTTTTTSADTTHRAAKEYVAPAPQRPSASILAAANWMDNMKSDMSGSERSQSPDRGRKMTQSPVVSTRTSTSLSRPRTFHEEMSLSETLLLPYAWEKEYRNHSSDSIGTGKATRNSSSPTGSPVLPSPREPPRRTLSRSPNTYSGASTATVGSNGPIHPDYFSYKNFTPSSGGSSGSGYTVNSSTADSQGPHATRVSHSLGEGSNSNVSLSSTLRVPTLPRPATHTAGTLGLAPSKSPNTSGGSFFSRFSRKARPERPAPAPPTTNLKITMRKEHKHRNFNEDKPWKHHMDAVTLTDREKKRYEGIWATNKGVHLKYLYEPDESDEEEDDDEAEVKKENSDPESGIDHRASLDLDERNPAEDIHGIMVRDIWRRSRLPDSLLEQIWDLVDRHHDGTLDREGFLVGMWLVDQCLYGRKLPNTISDKIWSSVGRLNVKIRLHKKEIKKEDKKERKKKKKGE</sequence>
<feature type="domain" description="EH" evidence="2">
    <location>
        <begin position="850"/>
        <end position="914"/>
    </location>
</feature>
<feature type="region of interest" description="Disordered" evidence="1">
    <location>
        <begin position="653"/>
        <end position="749"/>
    </location>
</feature>
<dbReference type="GeneID" id="30034356"/>
<feature type="compositionally biased region" description="Low complexity" evidence="1">
    <location>
        <begin position="541"/>
        <end position="557"/>
    </location>
</feature>
<evidence type="ECO:0000259" key="2">
    <source>
        <dbReference type="PROSITE" id="PS50031"/>
    </source>
</evidence>
<feature type="compositionally biased region" description="Polar residues" evidence="1">
    <location>
        <begin position="660"/>
        <end position="669"/>
    </location>
</feature>
<feature type="region of interest" description="Disordered" evidence="1">
    <location>
        <begin position="583"/>
        <end position="637"/>
    </location>
</feature>
<feature type="region of interest" description="Disordered" evidence="1">
    <location>
        <begin position="41"/>
        <end position="79"/>
    </location>
</feature>
<evidence type="ECO:0000256" key="1">
    <source>
        <dbReference type="SAM" id="MobiDB-lite"/>
    </source>
</evidence>
<name>A0A167F4T9_9ASCO</name>
<feature type="region of interest" description="Disordered" evidence="1">
    <location>
        <begin position="803"/>
        <end position="836"/>
    </location>
</feature>
<feature type="compositionally biased region" description="Polar residues" evidence="1">
    <location>
        <begin position="363"/>
        <end position="375"/>
    </location>
</feature>
<feature type="region of interest" description="Disordered" evidence="1">
    <location>
        <begin position="256"/>
        <end position="275"/>
    </location>
</feature>
<dbReference type="Gene3D" id="1.10.238.10">
    <property type="entry name" value="EF-hand"/>
    <property type="match status" value="1"/>
</dbReference>
<feature type="region of interest" description="Disordered" evidence="1">
    <location>
        <begin position="101"/>
        <end position="182"/>
    </location>
</feature>
<reference evidence="3 4" key="1">
    <citation type="submission" date="2016-02" db="EMBL/GenBank/DDBJ databases">
        <title>Complete genome sequence and transcriptome regulation of the pentose utilising yeast Sugiyamaella lignohabitans.</title>
        <authorList>
            <person name="Bellasio M."/>
            <person name="Peymann A."/>
            <person name="Valli M."/>
            <person name="Sipitzky M."/>
            <person name="Graf A."/>
            <person name="Sauer M."/>
            <person name="Marx H."/>
            <person name="Mattanovich D."/>
        </authorList>
    </citation>
    <scope>NUCLEOTIDE SEQUENCE [LARGE SCALE GENOMIC DNA]</scope>
    <source>
        <strain evidence="3 4">CBS 10342</strain>
    </source>
</reference>
<dbReference type="SMART" id="SM00027">
    <property type="entry name" value="EH"/>
    <property type="match status" value="1"/>
</dbReference>
<feature type="compositionally biased region" description="Polar residues" evidence="1">
    <location>
        <begin position="618"/>
        <end position="634"/>
    </location>
</feature>
<feature type="compositionally biased region" description="Acidic residues" evidence="1">
    <location>
        <begin position="803"/>
        <end position="814"/>
    </location>
</feature>
<feature type="region of interest" description="Disordered" evidence="1">
    <location>
        <begin position="333"/>
        <end position="421"/>
    </location>
</feature>
<dbReference type="KEGG" id="slb:AWJ20_2444"/>
<dbReference type="OrthoDB" id="10045710at2759"/>
<dbReference type="Pfam" id="PF12763">
    <property type="entry name" value="EH"/>
    <property type="match status" value="1"/>
</dbReference>
<evidence type="ECO:0000313" key="3">
    <source>
        <dbReference type="EMBL" id="ANB14831.1"/>
    </source>
</evidence>
<feature type="compositionally biased region" description="Low complexity" evidence="1">
    <location>
        <begin position="160"/>
        <end position="178"/>
    </location>
</feature>
<feature type="compositionally biased region" description="Polar residues" evidence="1">
    <location>
        <begin position="111"/>
        <end position="155"/>
    </location>
</feature>
<feature type="compositionally biased region" description="Basic and acidic residues" evidence="1">
    <location>
        <begin position="61"/>
        <end position="79"/>
    </location>
</feature>
<feature type="compositionally biased region" description="Polar residues" evidence="1">
    <location>
        <begin position="683"/>
        <end position="696"/>
    </location>
</feature>
<keyword evidence="4" id="KW-1185">Reference proteome</keyword>
<feature type="compositionally biased region" description="Basic and acidic residues" evidence="1">
    <location>
        <begin position="815"/>
        <end position="836"/>
    </location>
</feature>
<dbReference type="SUPFAM" id="SSF47473">
    <property type="entry name" value="EF-hand"/>
    <property type="match status" value="1"/>
</dbReference>
<dbReference type="EMBL" id="CP014503">
    <property type="protein sequence ID" value="ANB14831.1"/>
    <property type="molecule type" value="Genomic_DNA"/>
</dbReference>
<dbReference type="PROSITE" id="PS50031">
    <property type="entry name" value="EH"/>
    <property type="match status" value="1"/>
</dbReference>
<dbReference type="Proteomes" id="UP000189580">
    <property type="component" value="Chromosome b"/>
</dbReference>
<evidence type="ECO:0000313" key="4">
    <source>
        <dbReference type="Proteomes" id="UP000189580"/>
    </source>
</evidence>
<protein>
    <submittedName>
        <fullName evidence="3">Irs4p</fullName>
    </submittedName>
</protein>
<accession>A0A167F4T9</accession>
<proteinExistence type="predicted"/>
<dbReference type="InterPro" id="IPR011992">
    <property type="entry name" value="EF-hand-dom_pair"/>
</dbReference>
<dbReference type="InterPro" id="IPR000261">
    <property type="entry name" value="EH_dom"/>
</dbReference>